<keyword evidence="1" id="KW-0808">Transferase</keyword>
<dbReference type="SUPFAM" id="SSF54211">
    <property type="entry name" value="Ribosomal protein S5 domain 2-like"/>
    <property type="match status" value="1"/>
</dbReference>
<dbReference type="InterPro" id="IPR006204">
    <property type="entry name" value="GHMP_kinase_N_dom"/>
</dbReference>
<organism evidence="4 5">
    <name type="scientific">Variovorax soli</name>
    <dbReference type="NCBI Taxonomy" id="376815"/>
    <lineage>
        <taxon>Bacteria</taxon>
        <taxon>Pseudomonadati</taxon>
        <taxon>Pseudomonadota</taxon>
        <taxon>Betaproteobacteria</taxon>
        <taxon>Burkholderiales</taxon>
        <taxon>Comamonadaceae</taxon>
        <taxon>Variovorax</taxon>
    </lineage>
</organism>
<reference evidence="4 5" key="1">
    <citation type="submission" date="2023-07" db="EMBL/GenBank/DDBJ databases">
        <title>Sorghum-associated microbial communities from plants grown in Nebraska, USA.</title>
        <authorList>
            <person name="Schachtman D."/>
        </authorList>
    </citation>
    <scope>NUCLEOTIDE SEQUENCE [LARGE SCALE GENOMIC DNA]</scope>
    <source>
        <strain evidence="4 5">DS1781</strain>
    </source>
</reference>
<gene>
    <name evidence="4" type="ORF">J2739_004429</name>
</gene>
<dbReference type="Gene3D" id="3.30.230.10">
    <property type="match status" value="1"/>
</dbReference>
<dbReference type="PANTHER" id="PTHR20861:SF6">
    <property type="entry name" value="BETA-RIBOFURANOSYLPHENOL 5'-PHOSPHATE SYNTHASE"/>
    <property type="match status" value="1"/>
</dbReference>
<dbReference type="Proteomes" id="UP001184230">
    <property type="component" value="Unassembled WGS sequence"/>
</dbReference>
<evidence type="ECO:0000256" key="2">
    <source>
        <dbReference type="ARBA" id="ARBA00022777"/>
    </source>
</evidence>
<dbReference type="InterPro" id="IPR020568">
    <property type="entry name" value="Ribosomal_Su5_D2-typ_SF"/>
</dbReference>
<evidence type="ECO:0000313" key="5">
    <source>
        <dbReference type="Proteomes" id="UP001184230"/>
    </source>
</evidence>
<dbReference type="RefSeq" id="WP_309905604.1">
    <property type="nucleotide sequence ID" value="NZ_JAVDRF010000011.1"/>
</dbReference>
<keyword evidence="2" id="KW-0418">Kinase</keyword>
<dbReference type="NCBIfam" id="TIGR00144">
    <property type="entry name" value="beta_RFAP_syn"/>
    <property type="match status" value="1"/>
</dbReference>
<comment type="caution">
    <text evidence="4">The sequence shown here is derived from an EMBL/GenBank/DDBJ whole genome shotgun (WGS) entry which is preliminary data.</text>
</comment>
<evidence type="ECO:0000313" key="4">
    <source>
        <dbReference type="EMBL" id="MDR6538636.1"/>
    </source>
</evidence>
<name>A0ABU1NL86_9BURK</name>
<dbReference type="InterPro" id="IPR004422">
    <property type="entry name" value="RFAP_synthase"/>
</dbReference>
<proteinExistence type="predicted"/>
<dbReference type="InterPro" id="IPR014721">
    <property type="entry name" value="Ribsml_uS5_D2-typ_fold_subgr"/>
</dbReference>
<keyword evidence="5" id="KW-1185">Reference proteome</keyword>
<sequence>MTPPDSALASRRNLSVRTVRVGAAGRLHLGFLDPAGSLGRAFGSVGLVIDGFTTEVELAQAPSDRVTGDTPHAHAELDRAAAFLQLLRQRSGRHAPLCLRLLQVLPPHAGFGSGTQLACAVGRAFAQWHGLDLDTATLAHWLGRGARSGVGIAGFDAGGLLVDGGPRADGLPAPLLSRVAFPEAWRIVVVQDPSHQGLSGSAEKKALAALAPLPQSSAADICHQVLMRILPGAASAEFAPFAAGIQRMQQLLGEHFAPAQGGAFTSPAVGRLMQWIADAGRDPKAGPPPAIGQSSWGPTAFAILPSEARAEALVEAAQAAGQVDARLQLRIVSGRNRSATVRDGTGQPRID</sequence>
<dbReference type="PANTHER" id="PTHR20861">
    <property type="entry name" value="HOMOSERINE/4-DIPHOSPHOCYTIDYL-2-C-METHYL-D-ERYTHRITOL KINASE"/>
    <property type="match status" value="1"/>
</dbReference>
<dbReference type="EMBL" id="JAVDRF010000011">
    <property type="protein sequence ID" value="MDR6538636.1"/>
    <property type="molecule type" value="Genomic_DNA"/>
</dbReference>
<accession>A0ABU1NL86</accession>
<dbReference type="PIRSF" id="PIRSF004884">
    <property type="entry name" value="Sugar_kin_arch"/>
    <property type="match status" value="1"/>
</dbReference>
<evidence type="ECO:0000256" key="1">
    <source>
        <dbReference type="ARBA" id="ARBA00022679"/>
    </source>
</evidence>
<feature type="domain" description="GHMP kinase N-terminal" evidence="3">
    <location>
        <begin position="83"/>
        <end position="149"/>
    </location>
</feature>
<protein>
    <submittedName>
        <fullName evidence="4">Beta-RFAP synthase</fullName>
    </submittedName>
</protein>
<dbReference type="Pfam" id="PF00288">
    <property type="entry name" value="GHMP_kinases_N"/>
    <property type="match status" value="1"/>
</dbReference>
<evidence type="ECO:0000259" key="3">
    <source>
        <dbReference type="Pfam" id="PF00288"/>
    </source>
</evidence>